<feature type="domain" description="YCII-related" evidence="1">
    <location>
        <begin position="1"/>
        <end position="88"/>
    </location>
</feature>
<dbReference type="InterPro" id="IPR005545">
    <property type="entry name" value="YCII"/>
</dbReference>
<dbReference type="AlphaFoldDB" id="A0A380T8P1"/>
<accession>A0A380T8P1</accession>
<proteinExistence type="predicted"/>
<dbReference type="Pfam" id="PF03795">
    <property type="entry name" value="YCII"/>
    <property type="match status" value="1"/>
</dbReference>
<evidence type="ECO:0000313" key="2">
    <source>
        <dbReference type="EMBL" id="SUS04373.1"/>
    </source>
</evidence>
<gene>
    <name evidence="2" type="ORF">DF3PB_130005</name>
</gene>
<organism evidence="2">
    <name type="scientific">metagenome</name>
    <dbReference type="NCBI Taxonomy" id="256318"/>
    <lineage>
        <taxon>unclassified sequences</taxon>
        <taxon>metagenomes</taxon>
    </lineage>
</organism>
<dbReference type="PANTHER" id="PTHR33606:SF3">
    <property type="entry name" value="PROTEIN YCII"/>
    <property type="match status" value="1"/>
</dbReference>
<sequence>MYFVFMCHDKPNAQKLREATRAAHLEYLYRFEEMILAAGPLQTDDGTQMTGSMLVLDFPDRKAAEDFAAGDPYEHAGLFERVEIHRWKKVFPPGV</sequence>
<reference evidence="2" key="1">
    <citation type="submission" date="2018-07" db="EMBL/GenBank/DDBJ databases">
        <authorList>
            <person name="Quirk P.G."/>
            <person name="Krulwich T.A."/>
        </authorList>
    </citation>
    <scope>NUCLEOTIDE SEQUENCE</scope>
</reference>
<evidence type="ECO:0000259" key="1">
    <source>
        <dbReference type="Pfam" id="PF03795"/>
    </source>
</evidence>
<dbReference type="SUPFAM" id="SSF54909">
    <property type="entry name" value="Dimeric alpha+beta barrel"/>
    <property type="match status" value="1"/>
</dbReference>
<dbReference type="Gene3D" id="3.30.70.1060">
    <property type="entry name" value="Dimeric alpha+beta barrel"/>
    <property type="match status" value="1"/>
</dbReference>
<dbReference type="InterPro" id="IPR011008">
    <property type="entry name" value="Dimeric_a/b-barrel"/>
</dbReference>
<protein>
    <recommendedName>
        <fullName evidence="1">YCII-related domain-containing protein</fullName>
    </recommendedName>
</protein>
<dbReference type="InterPro" id="IPR051807">
    <property type="entry name" value="Sec-metab_biosynth-assoc"/>
</dbReference>
<name>A0A380T8P1_9ZZZZ</name>
<dbReference type="EMBL" id="UIDG01000035">
    <property type="protein sequence ID" value="SUS04373.1"/>
    <property type="molecule type" value="Genomic_DNA"/>
</dbReference>
<dbReference type="PANTHER" id="PTHR33606">
    <property type="entry name" value="PROTEIN YCII"/>
    <property type="match status" value="1"/>
</dbReference>